<evidence type="ECO:0000256" key="1">
    <source>
        <dbReference type="SAM" id="MobiDB-lite"/>
    </source>
</evidence>
<protein>
    <submittedName>
        <fullName evidence="2">Uncharacterized protein</fullName>
    </submittedName>
</protein>
<dbReference type="AlphaFoldDB" id="A0A2J6R612"/>
<accession>A0A2J6R612</accession>
<feature type="compositionally biased region" description="Polar residues" evidence="1">
    <location>
        <begin position="261"/>
        <end position="270"/>
    </location>
</feature>
<feature type="compositionally biased region" description="Low complexity" evidence="1">
    <location>
        <begin position="445"/>
        <end position="454"/>
    </location>
</feature>
<dbReference type="Proteomes" id="UP000235786">
    <property type="component" value="Unassembled WGS sequence"/>
</dbReference>
<reference evidence="2 3" key="1">
    <citation type="submission" date="2016-04" db="EMBL/GenBank/DDBJ databases">
        <title>A degradative enzymes factory behind the ericoid mycorrhizal symbiosis.</title>
        <authorList>
            <consortium name="DOE Joint Genome Institute"/>
            <person name="Martino E."/>
            <person name="Morin E."/>
            <person name="Grelet G."/>
            <person name="Kuo A."/>
            <person name="Kohler A."/>
            <person name="Daghino S."/>
            <person name="Barry K."/>
            <person name="Choi C."/>
            <person name="Cichocki N."/>
            <person name="Clum A."/>
            <person name="Copeland A."/>
            <person name="Hainaut M."/>
            <person name="Haridas S."/>
            <person name="Labutti K."/>
            <person name="Lindquist E."/>
            <person name="Lipzen A."/>
            <person name="Khouja H.-R."/>
            <person name="Murat C."/>
            <person name="Ohm R."/>
            <person name="Olson A."/>
            <person name="Spatafora J."/>
            <person name="Veneault-Fourrey C."/>
            <person name="Henrissat B."/>
            <person name="Grigoriev I."/>
            <person name="Martin F."/>
            <person name="Perotto S."/>
        </authorList>
    </citation>
    <scope>NUCLEOTIDE SEQUENCE [LARGE SCALE GENOMIC DNA]</scope>
    <source>
        <strain evidence="2 3">F</strain>
    </source>
</reference>
<evidence type="ECO:0000313" key="3">
    <source>
        <dbReference type="Proteomes" id="UP000235786"/>
    </source>
</evidence>
<keyword evidence="3" id="KW-1185">Reference proteome</keyword>
<feature type="region of interest" description="Disordered" evidence="1">
    <location>
        <begin position="194"/>
        <end position="217"/>
    </location>
</feature>
<gene>
    <name evidence="2" type="ORF">L207DRAFT_571362</name>
</gene>
<feature type="compositionally biased region" description="Basic residues" evidence="1">
    <location>
        <begin position="198"/>
        <end position="210"/>
    </location>
</feature>
<feature type="region of interest" description="Disordered" evidence="1">
    <location>
        <begin position="435"/>
        <end position="454"/>
    </location>
</feature>
<evidence type="ECO:0000313" key="2">
    <source>
        <dbReference type="EMBL" id="PMD33935.1"/>
    </source>
</evidence>
<dbReference type="OrthoDB" id="10514375at2759"/>
<feature type="region of interest" description="Disordered" evidence="1">
    <location>
        <begin position="326"/>
        <end position="351"/>
    </location>
</feature>
<name>A0A2J6R612_HYAVF</name>
<feature type="region of interest" description="Disordered" evidence="1">
    <location>
        <begin position="488"/>
        <end position="528"/>
    </location>
</feature>
<feature type="region of interest" description="Disordered" evidence="1">
    <location>
        <begin position="248"/>
        <end position="270"/>
    </location>
</feature>
<proteinExistence type="predicted"/>
<sequence length="528" mass="60334">MGEIDCTGPVSSRSQAQRKIILETMLAPTPESRVFGPPTPKFVFWDNAIAQQRYLDLVPGVSDHEKAYVKWHQGHPTAQIWAELTLQERAEWVQFYFNFNTNGLKVEDVSGKETVVKDRKEYSMYVASAMYKREVVLEEKKEVMRQKVYDVNGTFIGYLNTDVSGDEKTKLSKGQVIKKRGSGTVVKQKIYGPENGVKKRGPWRPTKHHGHPVDDSLIDPALRSMATPYPVTRPRHPYAEITAKLKHEPREQDHSLWTPVNRPQPSPVSTLATNSRALELPRAQLEQPYTHLSRTSAPKPLSLPRVTPEMFDNQRSLQRNTTNQHYPATLQRPQPPPQFRQHPPQLRRHPPQAPRYITPAINDLPKEHDTSEVQRGLEARLQQPLHRPQLTRPLRQQLPHLPRHSSQAPRYITLTVNDLPKEPKTNEVRRDVEASLQQPLHRPRPQITPQRRQQAPRYFVLEVNDLPKKLDANKVRRGVEDYLKETAAPADGYQSPYAAGRYQSIDGGGPKEKNGEAASAGYKSPYEL</sequence>
<dbReference type="EMBL" id="KZ613955">
    <property type="protein sequence ID" value="PMD33935.1"/>
    <property type="molecule type" value="Genomic_DNA"/>
</dbReference>
<organism evidence="2 3">
    <name type="scientific">Hyaloscypha variabilis (strain UAMH 11265 / GT02V1 / F)</name>
    <name type="common">Meliniomyces variabilis</name>
    <dbReference type="NCBI Taxonomy" id="1149755"/>
    <lineage>
        <taxon>Eukaryota</taxon>
        <taxon>Fungi</taxon>
        <taxon>Dikarya</taxon>
        <taxon>Ascomycota</taxon>
        <taxon>Pezizomycotina</taxon>
        <taxon>Leotiomycetes</taxon>
        <taxon>Helotiales</taxon>
        <taxon>Hyaloscyphaceae</taxon>
        <taxon>Hyaloscypha</taxon>
        <taxon>Hyaloscypha variabilis</taxon>
    </lineage>
</organism>